<feature type="region of interest" description="Disordered" evidence="1">
    <location>
        <begin position="1"/>
        <end position="22"/>
    </location>
</feature>
<evidence type="ECO:0000313" key="4">
    <source>
        <dbReference type="Proteomes" id="UP001216907"/>
    </source>
</evidence>
<keyword evidence="2" id="KW-1133">Transmembrane helix</keyword>
<protein>
    <submittedName>
        <fullName evidence="3">Uncharacterized protein</fullName>
    </submittedName>
</protein>
<feature type="transmembrane region" description="Helical" evidence="2">
    <location>
        <begin position="48"/>
        <end position="69"/>
    </location>
</feature>
<dbReference type="RefSeq" id="WP_277861595.1">
    <property type="nucleotide sequence ID" value="NZ_JARRAG010000002.1"/>
</dbReference>
<keyword evidence="4" id="KW-1185">Reference proteome</keyword>
<feature type="transmembrane region" description="Helical" evidence="2">
    <location>
        <begin position="127"/>
        <end position="145"/>
    </location>
</feature>
<sequence length="150" mass="16264">MATASGGVGPATPPIPAEVGAPAAPARPEYEFNEAEDRIILDLGSKMSFVGLFMVGIGLCFAVSAVQRWSRFQEFEVGLLFLTMLFMVFGVWTHRAGRDFGRVAESRGRDVAHLMSALSSLLNCYRLIYLIFFVGLIFALIQLAATNLGG</sequence>
<keyword evidence="2" id="KW-0472">Membrane</keyword>
<dbReference type="Proteomes" id="UP001216907">
    <property type="component" value="Unassembled WGS sequence"/>
</dbReference>
<organism evidence="3 4">
    <name type="scientific">Paludisphaera mucosa</name>
    <dbReference type="NCBI Taxonomy" id="3030827"/>
    <lineage>
        <taxon>Bacteria</taxon>
        <taxon>Pseudomonadati</taxon>
        <taxon>Planctomycetota</taxon>
        <taxon>Planctomycetia</taxon>
        <taxon>Isosphaerales</taxon>
        <taxon>Isosphaeraceae</taxon>
        <taxon>Paludisphaera</taxon>
    </lineage>
</organism>
<reference evidence="3 4" key="1">
    <citation type="submission" date="2023-03" db="EMBL/GenBank/DDBJ databases">
        <title>Paludisphaera mucosa sp. nov. a novel planctomycete from northern fen.</title>
        <authorList>
            <person name="Ivanova A."/>
        </authorList>
    </citation>
    <scope>NUCLEOTIDE SEQUENCE [LARGE SCALE GENOMIC DNA]</scope>
    <source>
        <strain evidence="3 4">Pla2</strain>
    </source>
</reference>
<gene>
    <name evidence="3" type="ORF">PZE19_15785</name>
</gene>
<evidence type="ECO:0000256" key="1">
    <source>
        <dbReference type="SAM" id="MobiDB-lite"/>
    </source>
</evidence>
<proteinExistence type="predicted"/>
<keyword evidence="2" id="KW-0812">Transmembrane</keyword>
<evidence type="ECO:0000313" key="3">
    <source>
        <dbReference type="EMBL" id="MDG3005250.1"/>
    </source>
</evidence>
<evidence type="ECO:0000256" key="2">
    <source>
        <dbReference type="SAM" id="Phobius"/>
    </source>
</evidence>
<accession>A0ABT6FCD3</accession>
<comment type="caution">
    <text evidence="3">The sequence shown here is derived from an EMBL/GenBank/DDBJ whole genome shotgun (WGS) entry which is preliminary data.</text>
</comment>
<name>A0ABT6FCD3_9BACT</name>
<dbReference type="EMBL" id="JARRAG010000002">
    <property type="protein sequence ID" value="MDG3005250.1"/>
    <property type="molecule type" value="Genomic_DNA"/>
</dbReference>
<feature type="transmembrane region" description="Helical" evidence="2">
    <location>
        <begin position="75"/>
        <end position="92"/>
    </location>
</feature>